<keyword evidence="3" id="KW-1185">Reference proteome</keyword>
<feature type="non-terminal residue" evidence="2">
    <location>
        <position position="1"/>
    </location>
</feature>
<dbReference type="EMBL" id="BLLF01000511">
    <property type="protein sequence ID" value="GFH12513.1"/>
    <property type="molecule type" value="Genomic_DNA"/>
</dbReference>
<sequence>MASMCNSDARSEARMPQVAANPAPGPARATSGLKPRPTARFGTRYMPSFAHPNNGQDVQLEGALVKLDRCLLCKLSTAPCV</sequence>
<organism evidence="2 3">
    <name type="scientific">Haematococcus lacustris</name>
    <name type="common">Green alga</name>
    <name type="synonym">Haematococcus pluvialis</name>
    <dbReference type="NCBI Taxonomy" id="44745"/>
    <lineage>
        <taxon>Eukaryota</taxon>
        <taxon>Viridiplantae</taxon>
        <taxon>Chlorophyta</taxon>
        <taxon>core chlorophytes</taxon>
        <taxon>Chlorophyceae</taxon>
        <taxon>CS clade</taxon>
        <taxon>Chlamydomonadales</taxon>
        <taxon>Haematococcaceae</taxon>
        <taxon>Haematococcus</taxon>
    </lineage>
</organism>
<feature type="non-terminal residue" evidence="2">
    <location>
        <position position="81"/>
    </location>
</feature>
<name>A0A699YQS1_HAELA</name>
<protein>
    <submittedName>
        <fullName evidence="2">Uncharacterized protein</fullName>
    </submittedName>
</protein>
<evidence type="ECO:0000256" key="1">
    <source>
        <dbReference type="SAM" id="MobiDB-lite"/>
    </source>
</evidence>
<dbReference type="AlphaFoldDB" id="A0A699YQS1"/>
<accession>A0A699YQS1</accession>
<reference evidence="2 3" key="1">
    <citation type="submission" date="2020-02" db="EMBL/GenBank/DDBJ databases">
        <title>Draft genome sequence of Haematococcus lacustris strain NIES-144.</title>
        <authorList>
            <person name="Morimoto D."/>
            <person name="Nakagawa S."/>
            <person name="Yoshida T."/>
            <person name="Sawayama S."/>
        </authorList>
    </citation>
    <scope>NUCLEOTIDE SEQUENCE [LARGE SCALE GENOMIC DNA]</scope>
    <source>
        <strain evidence="2 3">NIES-144</strain>
    </source>
</reference>
<comment type="caution">
    <text evidence="2">The sequence shown here is derived from an EMBL/GenBank/DDBJ whole genome shotgun (WGS) entry which is preliminary data.</text>
</comment>
<dbReference type="Proteomes" id="UP000485058">
    <property type="component" value="Unassembled WGS sequence"/>
</dbReference>
<evidence type="ECO:0000313" key="2">
    <source>
        <dbReference type="EMBL" id="GFH12513.1"/>
    </source>
</evidence>
<proteinExistence type="predicted"/>
<feature type="region of interest" description="Disordered" evidence="1">
    <location>
        <begin position="1"/>
        <end position="52"/>
    </location>
</feature>
<evidence type="ECO:0000313" key="3">
    <source>
        <dbReference type="Proteomes" id="UP000485058"/>
    </source>
</evidence>
<gene>
    <name evidence="2" type="ORF">HaLaN_08218</name>
</gene>